<evidence type="ECO:0000313" key="3">
    <source>
        <dbReference type="Proteomes" id="UP000187035"/>
    </source>
</evidence>
<dbReference type="PROSITE" id="PS51257">
    <property type="entry name" value="PROKAR_LIPOPROTEIN"/>
    <property type="match status" value="1"/>
</dbReference>
<keyword evidence="1" id="KW-0732">Signal</keyword>
<proteinExistence type="predicted"/>
<accession>A0A854EES4</accession>
<dbReference type="AlphaFoldDB" id="A0A854EES4"/>
<protein>
    <recommendedName>
        <fullName evidence="4">Lipoprotein</fullName>
    </recommendedName>
</protein>
<dbReference type="InterPro" id="IPR015943">
    <property type="entry name" value="WD40/YVTN_repeat-like_dom_sf"/>
</dbReference>
<dbReference type="EMBL" id="MSRR01000018">
    <property type="protein sequence ID" value="OMG34977.1"/>
    <property type="molecule type" value="Genomic_DNA"/>
</dbReference>
<evidence type="ECO:0008006" key="4">
    <source>
        <dbReference type="Google" id="ProtNLM"/>
    </source>
</evidence>
<feature type="signal peptide" evidence="1">
    <location>
        <begin position="1"/>
        <end position="19"/>
    </location>
</feature>
<dbReference type="Proteomes" id="UP000187035">
    <property type="component" value="Unassembled WGS sequence"/>
</dbReference>
<evidence type="ECO:0000313" key="2">
    <source>
        <dbReference type="EMBL" id="OMG34977.1"/>
    </source>
</evidence>
<evidence type="ECO:0000256" key="1">
    <source>
        <dbReference type="SAM" id="SignalP"/>
    </source>
</evidence>
<organism evidence="2 3">
    <name type="scientific">Actinomyces naeslundii</name>
    <dbReference type="NCBI Taxonomy" id="1655"/>
    <lineage>
        <taxon>Bacteria</taxon>
        <taxon>Bacillati</taxon>
        <taxon>Actinomycetota</taxon>
        <taxon>Actinomycetes</taxon>
        <taxon>Actinomycetales</taxon>
        <taxon>Actinomycetaceae</taxon>
        <taxon>Actinomyces</taxon>
    </lineage>
</organism>
<dbReference type="GeneID" id="64254854"/>
<dbReference type="SUPFAM" id="SSF50969">
    <property type="entry name" value="YVTN repeat-like/Quinoprotein amine dehydrogenase"/>
    <property type="match status" value="1"/>
</dbReference>
<gene>
    <name evidence="2" type="ORF">BKH33_08820</name>
</gene>
<dbReference type="InterPro" id="IPR011044">
    <property type="entry name" value="Quino_amine_DH_bsu"/>
</dbReference>
<reference evidence="2 3" key="1">
    <citation type="submission" date="2016-12" db="EMBL/GenBank/DDBJ databases">
        <title>Genomic comparison of strains in the 'Actinomyces naeslundii' group.</title>
        <authorList>
            <person name="Mughal S.R."/>
            <person name="Do T."/>
            <person name="Gilbert S.C."/>
            <person name="Witherden E.A."/>
            <person name="Didelot X."/>
            <person name="Beighton D."/>
        </authorList>
    </citation>
    <scope>NUCLEOTIDE SEQUENCE [LARGE SCALE GENOMIC DNA]</scope>
    <source>
        <strain evidence="2 3">NCTC 10301</strain>
    </source>
</reference>
<feature type="chain" id="PRO_5032473770" description="Lipoprotein" evidence="1">
    <location>
        <begin position="20"/>
        <end position="461"/>
    </location>
</feature>
<dbReference type="RefSeq" id="WP_003785006.1">
    <property type="nucleotide sequence ID" value="NZ_CAJPQD010000012.1"/>
</dbReference>
<comment type="caution">
    <text evidence="2">The sequence shown here is derived from an EMBL/GenBank/DDBJ whole genome shotgun (WGS) entry which is preliminary data.</text>
</comment>
<sequence length="461" mass="49594">MRRRAFLIAALGTTMGASAVSLSGCASIKQRIARAWAPQSTTLLHASLSKPPKATAIPTAFGAEPVWPTRIEENKNRPWPTNATIVAAHGSFLIAYDMGDIENTALSGDRPIIVDLTGPTNYAIVPDDSEHGYRIEQMTPPPITGVIEENRVAPSPGTLVTEQFISAGVCDDEFAYLITGTEVVRTGRPPENRGRMNLLKIRLANRSIVASTLLGEGLALKAKEATYRAGSSISLTSDGASLLVTSSIPHRALKLSAADLSVQLDLASTTSQNFGAVDGGEAVALLSDDGRTQTAVVTLADGVTHPLENMNAWIVHQGYLYAVGSRTSDRPGSERIINLATGEQVELEEMPDDYVEHKQATVSASNGVMIRKSDYIQVRRNGSATAVLSRKSTEKESYRSAAIYRSVLYLTLNGGRLRLVDLNTGKVIQESKTSNPNEMVTVTPYGFCNEINFYPATAWQS</sequence>
<name>A0A854EES4_ACTNA</name>
<dbReference type="Gene3D" id="2.130.10.10">
    <property type="entry name" value="YVTN repeat-like/Quinoprotein amine dehydrogenase"/>
    <property type="match status" value="1"/>
</dbReference>